<organism evidence="3">
    <name type="scientific">Schistocephalus solidus</name>
    <name type="common">Tapeworm</name>
    <dbReference type="NCBI Taxonomy" id="70667"/>
    <lineage>
        <taxon>Eukaryota</taxon>
        <taxon>Metazoa</taxon>
        <taxon>Spiralia</taxon>
        <taxon>Lophotrochozoa</taxon>
        <taxon>Platyhelminthes</taxon>
        <taxon>Cestoda</taxon>
        <taxon>Eucestoda</taxon>
        <taxon>Diphyllobothriidea</taxon>
        <taxon>Diphyllobothriidae</taxon>
        <taxon>Schistocephalus</taxon>
    </lineage>
</organism>
<reference evidence="3" key="1">
    <citation type="submission" date="2016-06" db="UniProtKB">
        <authorList>
            <consortium name="WormBaseParasite"/>
        </authorList>
    </citation>
    <scope>IDENTIFICATION</scope>
</reference>
<evidence type="ECO:0000313" key="1">
    <source>
        <dbReference type="EMBL" id="VDL99272.1"/>
    </source>
</evidence>
<evidence type="ECO:0000313" key="3">
    <source>
        <dbReference type="WBParaSite" id="SSLN_0001338501-mRNA-1"/>
    </source>
</evidence>
<protein>
    <submittedName>
        <fullName evidence="1 3">Uncharacterized protein</fullName>
    </submittedName>
</protein>
<gene>
    <name evidence="1" type="ORF">SSLN_LOCUS12887</name>
</gene>
<sequence>MQDTWMIRKAKEIQGYVDRNEMKNFLKAIKAIYGPCINGTAPLFSSEGTTLLTEKSQIRKRWAEHFRSVLNFSSAISDAALDRLPQADKNNDLDLPPSLPETIRAVQQISSGKAPGSEAITQEFLKHGGPRLMAELTTLFQEVWSQGQVPQDFKNVTIVHHYKRKSNRQLCDNHRGISLLNIARKIFARETQKTPVLGKVVSKDWTDSSSLPKLCEKAAGGLRYVFDGGSHSLIFMATTIIAVDGDVEEDQLVVFFLFHRQFYVREDVVETFYEREHLIPFDDDEGFSTCGTHT</sequence>
<dbReference type="Proteomes" id="UP000275846">
    <property type="component" value="Unassembled WGS sequence"/>
</dbReference>
<dbReference type="PANTHER" id="PTHR19446">
    <property type="entry name" value="REVERSE TRANSCRIPTASES"/>
    <property type="match status" value="1"/>
</dbReference>
<name>A0A183T8T9_SCHSO</name>
<dbReference type="AlphaFoldDB" id="A0A183T8T9"/>
<reference evidence="1 2" key="2">
    <citation type="submission" date="2018-11" db="EMBL/GenBank/DDBJ databases">
        <authorList>
            <consortium name="Pathogen Informatics"/>
        </authorList>
    </citation>
    <scope>NUCLEOTIDE SEQUENCE [LARGE SCALE GENOMIC DNA]</scope>
    <source>
        <strain evidence="1 2">NST_G2</strain>
    </source>
</reference>
<proteinExistence type="predicted"/>
<accession>A0A183T8T9</accession>
<evidence type="ECO:0000313" key="2">
    <source>
        <dbReference type="Proteomes" id="UP000275846"/>
    </source>
</evidence>
<dbReference type="OrthoDB" id="418748at2759"/>
<keyword evidence="2" id="KW-1185">Reference proteome</keyword>
<dbReference type="WBParaSite" id="SSLN_0001338501-mRNA-1">
    <property type="protein sequence ID" value="SSLN_0001338501-mRNA-1"/>
    <property type="gene ID" value="SSLN_0001338501"/>
</dbReference>
<dbReference type="EMBL" id="UYSU01037617">
    <property type="protein sequence ID" value="VDL99272.1"/>
    <property type="molecule type" value="Genomic_DNA"/>
</dbReference>